<dbReference type="GO" id="GO:0006310">
    <property type="term" value="P:DNA recombination"/>
    <property type="evidence" value="ECO:0007669"/>
    <property type="project" value="UniProtKB-KW"/>
</dbReference>
<dbReference type="NCBIfam" id="NF040570">
    <property type="entry name" value="guided_TnpB"/>
    <property type="match status" value="1"/>
</dbReference>
<evidence type="ECO:0000313" key="7">
    <source>
        <dbReference type="EMBL" id="MTF39652.1"/>
    </source>
</evidence>
<dbReference type="GO" id="GO:0032196">
    <property type="term" value="P:transposition"/>
    <property type="evidence" value="ECO:0007669"/>
    <property type="project" value="UniProtKB-KW"/>
</dbReference>
<name>A0A844GX64_9CHRO</name>
<evidence type="ECO:0000256" key="4">
    <source>
        <dbReference type="ARBA" id="ARBA00023172"/>
    </source>
</evidence>
<evidence type="ECO:0000256" key="2">
    <source>
        <dbReference type="ARBA" id="ARBA00022578"/>
    </source>
</evidence>
<sequence length="398" mass="45838">MLVIEAKLYGNQSQYQKLDEMIRTANFVRNSCLRYWMDNKEVGQYDLSRLCKELASEFEWAKKLNSMARQASAERAWASIKRFYDNCKNPSIKKKGFPKFKKGRSVEYKTSGWQISEDRTAINFRDGFKAGWFKMRGGFDLNFYQLNQIKRVRVIRRGDGYYCQFCIDQERQENIKPSGNAIGLDVGLSHFYTDSNGNKIDNPRHLKKSEKQLKRLQKQVSKKKKGSNSRKKAIKKLGRKHLLVSRQRKDWLVKLARCVVQNNDLVAYEKLTVKNMVKNHCLAKSINSASWRTFFDWLEYYGRVMGKIVYGVAPQYTSQECPNCKVIVKKTLSQRTHICECGCVMDRDEAGAINILAKALRELSRGGQSQTSSLELVNANGHINLCQLSESLADKLGG</sequence>
<keyword evidence="2" id="KW-0815">Transposition</keyword>
<dbReference type="AlphaFoldDB" id="A0A844GX64"/>
<organism evidence="7 8">
    <name type="scientific">Cyanobacterium aponinum 0216</name>
    <dbReference type="NCBI Taxonomy" id="2676140"/>
    <lineage>
        <taxon>Bacteria</taxon>
        <taxon>Bacillati</taxon>
        <taxon>Cyanobacteriota</taxon>
        <taxon>Cyanophyceae</taxon>
        <taxon>Oscillatoriophycideae</taxon>
        <taxon>Chroococcales</taxon>
        <taxon>Geminocystaceae</taxon>
        <taxon>Cyanobacterium</taxon>
    </lineage>
</organism>
<feature type="domain" description="Probable transposase IS891/IS1136/IS1341" evidence="5">
    <location>
        <begin position="164"/>
        <end position="279"/>
    </location>
</feature>
<feature type="domain" description="Cas12f1-like TNB" evidence="6">
    <location>
        <begin position="291"/>
        <end position="355"/>
    </location>
</feature>
<comment type="caution">
    <text evidence="7">The sequence shown here is derived from an EMBL/GenBank/DDBJ whole genome shotgun (WGS) entry which is preliminary data.</text>
</comment>
<accession>A0A844GX64</accession>
<evidence type="ECO:0000259" key="6">
    <source>
        <dbReference type="Pfam" id="PF07282"/>
    </source>
</evidence>
<reference evidence="7 8" key="1">
    <citation type="submission" date="2019-11" db="EMBL/GenBank/DDBJ databases">
        <title>Isolation of a new High Light Tolerant Cyanobacteria.</title>
        <authorList>
            <person name="Dobson Z."/>
            <person name="Vaughn N."/>
            <person name="Vaughn M."/>
            <person name="Fromme P."/>
            <person name="Mazor Y."/>
        </authorList>
    </citation>
    <scope>NUCLEOTIDE SEQUENCE [LARGE SCALE GENOMIC DNA]</scope>
    <source>
        <strain evidence="7 8">0216</strain>
    </source>
</reference>
<dbReference type="Pfam" id="PF01385">
    <property type="entry name" value="OrfB_IS605"/>
    <property type="match status" value="1"/>
</dbReference>
<comment type="similarity">
    <text evidence="1">In the C-terminal section; belongs to the transposase 35 family.</text>
</comment>
<dbReference type="RefSeq" id="WP_155084158.1">
    <property type="nucleotide sequence ID" value="NZ_WMIA01000015.1"/>
</dbReference>
<dbReference type="EMBL" id="WMIA01000015">
    <property type="protein sequence ID" value="MTF39652.1"/>
    <property type="molecule type" value="Genomic_DNA"/>
</dbReference>
<proteinExistence type="inferred from homology"/>
<dbReference type="InterPro" id="IPR001959">
    <property type="entry name" value="Transposase"/>
</dbReference>
<dbReference type="InterPro" id="IPR010095">
    <property type="entry name" value="Cas12f1-like_TNB"/>
</dbReference>
<keyword evidence="4" id="KW-0233">DNA recombination</keyword>
<dbReference type="GO" id="GO:0003677">
    <property type="term" value="F:DNA binding"/>
    <property type="evidence" value="ECO:0007669"/>
    <property type="project" value="UniProtKB-KW"/>
</dbReference>
<protein>
    <submittedName>
        <fullName evidence="7">Transposase</fullName>
    </submittedName>
</protein>
<keyword evidence="3" id="KW-0238">DNA-binding</keyword>
<dbReference type="Pfam" id="PF07282">
    <property type="entry name" value="Cas12f1-like_TNB"/>
    <property type="match status" value="1"/>
</dbReference>
<evidence type="ECO:0000256" key="1">
    <source>
        <dbReference type="ARBA" id="ARBA00008761"/>
    </source>
</evidence>
<evidence type="ECO:0000313" key="8">
    <source>
        <dbReference type="Proteomes" id="UP000437131"/>
    </source>
</evidence>
<dbReference type="Proteomes" id="UP000437131">
    <property type="component" value="Unassembled WGS sequence"/>
</dbReference>
<evidence type="ECO:0000256" key="3">
    <source>
        <dbReference type="ARBA" id="ARBA00023125"/>
    </source>
</evidence>
<gene>
    <name evidence="7" type="ORF">GGC33_12035</name>
</gene>
<evidence type="ECO:0000259" key="5">
    <source>
        <dbReference type="Pfam" id="PF01385"/>
    </source>
</evidence>